<dbReference type="Gene3D" id="1.10.287.1490">
    <property type="match status" value="1"/>
</dbReference>
<dbReference type="AlphaFoldDB" id="A0A9Q0M1A8"/>
<keyword evidence="4" id="KW-1185">Reference proteome</keyword>
<accession>A0A9Q0M1A8</accession>
<feature type="coiled-coil region" evidence="1">
    <location>
        <begin position="236"/>
        <end position="448"/>
    </location>
</feature>
<evidence type="ECO:0000313" key="4">
    <source>
        <dbReference type="Proteomes" id="UP001142055"/>
    </source>
</evidence>
<evidence type="ECO:0000313" key="3">
    <source>
        <dbReference type="EMBL" id="KAJ6215567.1"/>
    </source>
</evidence>
<protein>
    <submittedName>
        <fullName evidence="3">Uncharacterized protein</fullName>
    </submittedName>
</protein>
<reference evidence="3" key="1">
    <citation type="submission" date="2022-12" db="EMBL/GenBank/DDBJ databases">
        <title>Genome assemblies of Blomia tropicalis.</title>
        <authorList>
            <person name="Cui Y."/>
        </authorList>
    </citation>
    <scope>NUCLEOTIDE SEQUENCE</scope>
    <source>
        <tissue evidence="3">Adult mites</tissue>
    </source>
</reference>
<dbReference type="EMBL" id="JAPWDV010000004">
    <property type="protein sequence ID" value="KAJ6215567.1"/>
    <property type="molecule type" value="Genomic_DNA"/>
</dbReference>
<feature type="coiled-coil region" evidence="1">
    <location>
        <begin position="60"/>
        <end position="107"/>
    </location>
</feature>
<sequence length="657" mass="76961">MDNSNPESSEFQFKYPTFIPTKSKKKSLNDTKDERSCKNAIKEQGVYELEKIVEEGEWNLAKLDIELNTLNKLNERLDNKIKIHKDVQTFDDQIKRLNDEYLQLLENQDEQVIVYKEKLNSFQIQIAEQSNQFKELKLCLKSESKHHAKINKAKELMMKEMNESIVMARRKLLIDFDCLVNEHDSLNSQLELSKQKNDELESVKTILMNKLNDGKLKIQSKANELLKSIDTKAKTNEDLNRIIDNKSKMLNEAELKLVTKRNENSILKEEIVRLINGTNEVGKLETTIQEYKEKYEFYESGVNEKKKMIENLNLKMLDKQSQYDANQSLIESKQMEINCNEQLIADKQSQLELNKNEIVSIENEINNKQAQLDAIETQIVSIEKQINEKRNKNASLDNEKTDYKLKLENVKSLLAERKNALSNKEKINDELRENIEQLKLTLNVLEPNHSSIEIEHFNLTEDLKKLYFMKKKMDKNEIKRKEKIAQIKSEVESIDLEITKTKESIQSKSNQIQEIEDKLAITEKNSQESFKDLCEKFNDLIKMREEYNKEIKEKDKMIEVLKKKNSDYRHTIEKLESEQKERKAKDVENRFPGEKISKYNKNIVSTERVSKPSPIKEIKAKNTSSPLCDVEKKASNKNNDQSDATSIKKVLQNFTFD</sequence>
<gene>
    <name evidence="3" type="ORF">RDWZM_010067</name>
</gene>
<comment type="caution">
    <text evidence="3">The sequence shown here is derived from an EMBL/GenBank/DDBJ whole genome shotgun (WGS) entry which is preliminary data.</text>
</comment>
<proteinExistence type="predicted"/>
<feature type="compositionally biased region" description="Polar residues" evidence="2">
    <location>
        <begin position="636"/>
        <end position="645"/>
    </location>
</feature>
<feature type="coiled-coil region" evidence="1">
    <location>
        <begin position="498"/>
        <end position="581"/>
    </location>
</feature>
<feature type="region of interest" description="Disordered" evidence="2">
    <location>
        <begin position="607"/>
        <end position="657"/>
    </location>
</feature>
<dbReference type="OMA" id="KQMEINC"/>
<keyword evidence="1" id="KW-0175">Coiled coil</keyword>
<feature type="compositionally biased region" description="Basic and acidic residues" evidence="2">
    <location>
        <begin position="608"/>
        <end position="620"/>
    </location>
</feature>
<name>A0A9Q0M1A8_BLOTA</name>
<dbReference type="Proteomes" id="UP001142055">
    <property type="component" value="Chromosome 4"/>
</dbReference>
<organism evidence="3 4">
    <name type="scientific">Blomia tropicalis</name>
    <name type="common">Mite</name>
    <dbReference type="NCBI Taxonomy" id="40697"/>
    <lineage>
        <taxon>Eukaryota</taxon>
        <taxon>Metazoa</taxon>
        <taxon>Ecdysozoa</taxon>
        <taxon>Arthropoda</taxon>
        <taxon>Chelicerata</taxon>
        <taxon>Arachnida</taxon>
        <taxon>Acari</taxon>
        <taxon>Acariformes</taxon>
        <taxon>Sarcoptiformes</taxon>
        <taxon>Astigmata</taxon>
        <taxon>Glycyphagoidea</taxon>
        <taxon>Echimyopodidae</taxon>
        <taxon>Blomia</taxon>
    </lineage>
</organism>
<evidence type="ECO:0000256" key="2">
    <source>
        <dbReference type="SAM" id="MobiDB-lite"/>
    </source>
</evidence>
<evidence type="ECO:0000256" key="1">
    <source>
        <dbReference type="SAM" id="Coils"/>
    </source>
</evidence>